<evidence type="ECO:0000256" key="3">
    <source>
        <dbReference type="ARBA" id="ARBA00022475"/>
    </source>
</evidence>
<evidence type="ECO:0000256" key="6">
    <source>
        <dbReference type="ARBA" id="ARBA00022989"/>
    </source>
</evidence>
<evidence type="ECO:0000256" key="1">
    <source>
        <dbReference type="ARBA" id="ARBA00004429"/>
    </source>
</evidence>
<keyword evidence="2" id="KW-0813">Transport</keyword>
<evidence type="ECO:0000256" key="2">
    <source>
        <dbReference type="ARBA" id="ARBA00022448"/>
    </source>
</evidence>
<feature type="transmembrane region" description="Helical" evidence="8">
    <location>
        <begin position="27"/>
        <end position="45"/>
    </location>
</feature>
<dbReference type="InterPro" id="IPR007387">
    <property type="entry name" value="TRAP_DctQ"/>
</dbReference>
<evidence type="ECO:0000313" key="10">
    <source>
        <dbReference type="EMBL" id="CUS49945.1"/>
    </source>
</evidence>
<dbReference type="AlphaFoldDB" id="A0A160TPY2"/>
<feature type="transmembrane region" description="Helical" evidence="8">
    <location>
        <begin position="113"/>
        <end position="138"/>
    </location>
</feature>
<keyword evidence="3" id="KW-1003">Cell membrane</keyword>
<organism evidence="10">
    <name type="scientific">hydrothermal vent metagenome</name>
    <dbReference type="NCBI Taxonomy" id="652676"/>
    <lineage>
        <taxon>unclassified sequences</taxon>
        <taxon>metagenomes</taxon>
        <taxon>ecological metagenomes</taxon>
    </lineage>
</organism>
<keyword evidence="4" id="KW-0997">Cell inner membrane</keyword>
<evidence type="ECO:0000256" key="8">
    <source>
        <dbReference type="SAM" id="Phobius"/>
    </source>
</evidence>
<name>A0A160TPY2_9ZZZZ</name>
<dbReference type="InterPro" id="IPR055348">
    <property type="entry name" value="DctQ"/>
</dbReference>
<evidence type="ECO:0000256" key="5">
    <source>
        <dbReference type="ARBA" id="ARBA00022692"/>
    </source>
</evidence>
<comment type="subcellular location">
    <subcellularLocation>
        <location evidence="1">Cell inner membrane</location>
        <topology evidence="1">Multi-pass membrane protein</topology>
    </subcellularLocation>
</comment>
<feature type="transmembrane region" description="Helical" evidence="8">
    <location>
        <begin position="66"/>
        <end position="88"/>
    </location>
</feature>
<evidence type="ECO:0000256" key="7">
    <source>
        <dbReference type="ARBA" id="ARBA00023136"/>
    </source>
</evidence>
<dbReference type="PANTHER" id="PTHR35011">
    <property type="entry name" value="2,3-DIKETO-L-GULONATE TRAP TRANSPORTER SMALL PERMEASE PROTEIN YIAM"/>
    <property type="match status" value="1"/>
</dbReference>
<dbReference type="Pfam" id="PF04290">
    <property type="entry name" value="DctQ"/>
    <property type="match status" value="1"/>
</dbReference>
<evidence type="ECO:0000259" key="9">
    <source>
        <dbReference type="Pfam" id="PF04290"/>
    </source>
</evidence>
<keyword evidence="7 8" id="KW-0472">Membrane</keyword>
<keyword evidence="5 8" id="KW-0812">Transmembrane</keyword>
<dbReference type="EMBL" id="CZRL01000008">
    <property type="protein sequence ID" value="CUS49945.1"/>
    <property type="molecule type" value="Genomic_DNA"/>
</dbReference>
<evidence type="ECO:0000256" key="4">
    <source>
        <dbReference type="ARBA" id="ARBA00022519"/>
    </source>
</evidence>
<feature type="domain" description="Tripartite ATP-independent periplasmic transporters DctQ component" evidence="9">
    <location>
        <begin position="4"/>
        <end position="127"/>
    </location>
</feature>
<proteinExistence type="predicted"/>
<sequence>MLSAIMVTLDVIARKLFSVTMSGSDEISGYVFAASTTWAYSYCLLHRANVRIDALYNVLSPRAKAILDFVGIGLLTFYIYLLTFKAIFVFTETIEYNATAQTTLATPLWIPQIFWLGGLVFFFVTLVFLIIYALVAFVRNDLTTVALTIGVRDVAQEMQDETRGTGVLIADSASDRGEH</sequence>
<keyword evidence="6 8" id="KW-1133">Transmembrane helix</keyword>
<dbReference type="GO" id="GO:0005886">
    <property type="term" value="C:plasma membrane"/>
    <property type="evidence" value="ECO:0007669"/>
    <property type="project" value="UniProtKB-SubCell"/>
</dbReference>
<protein>
    <recommendedName>
        <fullName evidence="9">Tripartite ATP-independent periplasmic transporters DctQ component domain-containing protein</fullName>
    </recommendedName>
</protein>
<reference evidence="10" key="1">
    <citation type="submission" date="2015-10" db="EMBL/GenBank/DDBJ databases">
        <authorList>
            <person name="Gilbert D.G."/>
        </authorList>
    </citation>
    <scope>NUCLEOTIDE SEQUENCE</scope>
</reference>
<accession>A0A160TPY2</accession>
<gene>
    <name evidence="10" type="ORF">MGWOODY_XGa2999</name>
</gene>